<keyword evidence="6" id="KW-1185">Reference proteome</keyword>
<dbReference type="PROSITE" id="PS50887">
    <property type="entry name" value="GGDEF"/>
    <property type="match status" value="1"/>
</dbReference>
<dbReference type="PANTHER" id="PTHR45138:SF9">
    <property type="entry name" value="DIGUANYLATE CYCLASE DGCM-RELATED"/>
    <property type="match status" value="1"/>
</dbReference>
<dbReference type="EC" id="2.7.7.65" evidence="1"/>
<evidence type="ECO:0000313" key="5">
    <source>
        <dbReference type="EMBL" id="MDE1460827.1"/>
    </source>
</evidence>
<feature type="transmembrane region" description="Helical" evidence="3">
    <location>
        <begin position="12"/>
        <end position="31"/>
    </location>
</feature>
<evidence type="ECO:0000256" key="1">
    <source>
        <dbReference type="ARBA" id="ARBA00012528"/>
    </source>
</evidence>
<keyword evidence="3" id="KW-0472">Membrane</keyword>
<evidence type="ECO:0000259" key="4">
    <source>
        <dbReference type="PROSITE" id="PS50887"/>
    </source>
</evidence>
<keyword evidence="3" id="KW-0812">Transmembrane</keyword>
<sequence length="251" mass="28318">MDVKLISYKQIIRSVQGLFLALAPPAGWLLIRWLQGQNVWFEVYQNLGLYLYMLIGSMVVFGCIGWYIGYNETVVGQLSVKDSTTGLFNIRYFRSRLVEEVSTAKRHEISFALIMLDVDSFKLINQQYGHTIGDEFLVAIAETVTKTLRSNEVIARVGGEEFAIILPYCSIEGAKEIAERLRQAVSLIKLPVDEHTFISRTISQGVAVYNKLETSDLLYLRAERALLAAKQQGQGKIVLDEQGEQDNMSNI</sequence>
<dbReference type="CDD" id="cd01949">
    <property type="entry name" value="GGDEF"/>
    <property type="match status" value="1"/>
</dbReference>
<dbReference type="Gene3D" id="3.30.70.270">
    <property type="match status" value="1"/>
</dbReference>
<dbReference type="Proteomes" id="UP001528823">
    <property type="component" value="Unassembled WGS sequence"/>
</dbReference>
<feature type="transmembrane region" description="Helical" evidence="3">
    <location>
        <begin position="51"/>
        <end position="70"/>
    </location>
</feature>
<dbReference type="InterPro" id="IPR029787">
    <property type="entry name" value="Nucleotide_cyclase"/>
</dbReference>
<dbReference type="SMART" id="SM00267">
    <property type="entry name" value="GGDEF"/>
    <property type="match status" value="1"/>
</dbReference>
<proteinExistence type="predicted"/>
<keyword evidence="3" id="KW-1133">Transmembrane helix</keyword>
<evidence type="ECO:0000313" key="6">
    <source>
        <dbReference type="Proteomes" id="UP001528823"/>
    </source>
</evidence>
<dbReference type="PANTHER" id="PTHR45138">
    <property type="entry name" value="REGULATORY COMPONENTS OF SENSORY TRANSDUCTION SYSTEM"/>
    <property type="match status" value="1"/>
</dbReference>
<gene>
    <name evidence="5" type="ORF">ORQ98_02480</name>
</gene>
<evidence type="ECO:0000256" key="3">
    <source>
        <dbReference type="SAM" id="Phobius"/>
    </source>
</evidence>
<dbReference type="InterPro" id="IPR050469">
    <property type="entry name" value="Diguanylate_Cyclase"/>
</dbReference>
<name>A0ABT5U5J5_9GAMM</name>
<organism evidence="5 6">
    <name type="scientific">Spartinivicinus poritis</name>
    <dbReference type="NCBI Taxonomy" id="2994640"/>
    <lineage>
        <taxon>Bacteria</taxon>
        <taxon>Pseudomonadati</taxon>
        <taxon>Pseudomonadota</taxon>
        <taxon>Gammaproteobacteria</taxon>
        <taxon>Oceanospirillales</taxon>
        <taxon>Zooshikellaceae</taxon>
        <taxon>Spartinivicinus</taxon>
    </lineage>
</organism>
<protein>
    <recommendedName>
        <fullName evidence="1">diguanylate cyclase</fullName>
        <ecNumber evidence="1">2.7.7.65</ecNumber>
    </recommendedName>
</protein>
<dbReference type="InterPro" id="IPR043128">
    <property type="entry name" value="Rev_trsase/Diguanyl_cyclase"/>
</dbReference>
<evidence type="ECO:0000256" key="2">
    <source>
        <dbReference type="ARBA" id="ARBA00034247"/>
    </source>
</evidence>
<dbReference type="RefSeq" id="WP_274687197.1">
    <property type="nucleotide sequence ID" value="NZ_JAPMOU010000002.1"/>
</dbReference>
<comment type="catalytic activity">
    <reaction evidence="2">
        <text>2 GTP = 3',3'-c-di-GMP + 2 diphosphate</text>
        <dbReference type="Rhea" id="RHEA:24898"/>
        <dbReference type="ChEBI" id="CHEBI:33019"/>
        <dbReference type="ChEBI" id="CHEBI:37565"/>
        <dbReference type="ChEBI" id="CHEBI:58805"/>
        <dbReference type="EC" id="2.7.7.65"/>
    </reaction>
</comment>
<dbReference type="InterPro" id="IPR000160">
    <property type="entry name" value="GGDEF_dom"/>
</dbReference>
<reference evidence="5 6" key="1">
    <citation type="submission" date="2022-11" db="EMBL/GenBank/DDBJ databases">
        <title>Spartinivicinus poritis sp. nov., isolated from scleractinian coral Porites lutea.</title>
        <authorList>
            <person name="Zhang G."/>
            <person name="Cai L."/>
            <person name="Wei Q."/>
        </authorList>
    </citation>
    <scope>NUCLEOTIDE SEQUENCE [LARGE SCALE GENOMIC DNA]</scope>
    <source>
        <strain evidence="5 6">A2-2</strain>
    </source>
</reference>
<accession>A0ABT5U5J5</accession>
<comment type="caution">
    <text evidence="5">The sequence shown here is derived from an EMBL/GenBank/DDBJ whole genome shotgun (WGS) entry which is preliminary data.</text>
</comment>
<dbReference type="Pfam" id="PF00990">
    <property type="entry name" value="GGDEF"/>
    <property type="match status" value="1"/>
</dbReference>
<dbReference type="NCBIfam" id="TIGR00254">
    <property type="entry name" value="GGDEF"/>
    <property type="match status" value="1"/>
</dbReference>
<dbReference type="EMBL" id="JAPMOU010000002">
    <property type="protein sequence ID" value="MDE1460827.1"/>
    <property type="molecule type" value="Genomic_DNA"/>
</dbReference>
<dbReference type="SUPFAM" id="SSF55073">
    <property type="entry name" value="Nucleotide cyclase"/>
    <property type="match status" value="1"/>
</dbReference>
<feature type="domain" description="GGDEF" evidence="4">
    <location>
        <begin position="109"/>
        <end position="242"/>
    </location>
</feature>